<evidence type="ECO:0000313" key="5">
    <source>
        <dbReference type="Proteomes" id="UP001082899"/>
    </source>
</evidence>
<dbReference type="EMBL" id="JAPMXC010000001">
    <property type="protein sequence ID" value="MCY0386525.1"/>
    <property type="molecule type" value="Genomic_DNA"/>
</dbReference>
<evidence type="ECO:0000256" key="2">
    <source>
        <dbReference type="ARBA" id="ARBA00022525"/>
    </source>
</evidence>
<sequence length="376" mass="40531">MRLSTFTPLTLTLLLAASPAFAQGAADSAAAPVGHARLHKIASFKHQVTGVTVAADGRIFVNFPRWTEDAPISVAQLGADGEVQPYPDAQWNSWRNAKKDQISPGDHWVCVQSVVADKHGGLWVLDAGAPAQSVVVPGAAKLVRIDLATNRVSQIIPLDATIALQGSYLNDVRFSPDGHTAYITDSGVRGALVIVDLPTGKARRVLDNDPSTQTDKSVTVMLDDEPLRRPDGRGVEFSADGIALSADGAFLYWQAVKGRTLYRIPTQSLLDTALSPQKVAAKVEAVGVDGPADGLEFDRTGRLFISGVEDHSIKVREGATLRTLLRDPHMRWPDTFALGPDGTMYVTDSRIPDMNWFKPGSPNALPTRLYAIEQKP</sequence>
<reference evidence="4" key="1">
    <citation type="submission" date="2022-11" db="EMBL/GenBank/DDBJ databases">
        <title>Robbsia betulipollinis sp. nov., isolated from pollen of birch (Betula pendula).</title>
        <authorList>
            <person name="Shi H."/>
            <person name="Ambika Manirajan B."/>
            <person name="Ratering S."/>
            <person name="Geissler-Plaum R."/>
            <person name="Schnell S."/>
        </authorList>
    </citation>
    <scope>NUCLEOTIDE SEQUENCE</scope>
    <source>
        <strain evidence="4">Bb-Pol-6</strain>
    </source>
</reference>
<protein>
    <recommendedName>
        <fullName evidence="6">Major royal jelly protein</fullName>
    </recommendedName>
</protein>
<evidence type="ECO:0000256" key="1">
    <source>
        <dbReference type="ARBA" id="ARBA00004613"/>
    </source>
</evidence>
<comment type="subcellular location">
    <subcellularLocation>
        <location evidence="1">Secreted</location>
    </subcellularLocation>
</comment>
<dbReference type="InterPro" id="IPR011042">
    <property type="entry name" value="6-blade_b-propeller_TolB-like"/>
</dbReference>
<comment type="caution">
    <text evidence="4">The sequence shown here is derived from an EMBL/GenBank/DDBJ whole genome shotgun (WGS) entry which is preliminary data.</text>
</comment>
<keyword evidence="3" id="KW-0732">Signal</keyword>
<proteinExistence type="predicted"/>
<keyword evidence="2" id="KW-0964">Secreted</keyword>
<dbReference type="PANTHER" id="PTHR10009">
    <property type="entry name" value="PROTEIN YELLOW-RELATED"/>
    <property type="match status" value="1"/>
</dbReference>
<dbReference type="InterPro" id="IPR017996">
    <property type="entry name" value="MRJP/yellow-related"/>
</dbReference>
<organism evidence="4 5">
    <name type="scientific">Robbsia betulipollinis</name>
    <dbReference type="NCBI Taxonomy" id="2981849"/>
    <lineage>
        <taxon>Bacteria</taxon>
        <taxon>Pseudomonadati</taxon>
        <taxon>Pseudomonadota</taxon>
        <taxon>Betaproteobacteria</taxon>
        <taxon>Burkholderiales</taxon>
        <taxon>Burkholderiaceae</taxon>
        <taxon>Robbsia</taxon>
    </lineage>
</organism>
<dbReference type="PANTHER" id="PTHR10009:SF18">
    <property type="entry name" value="PROTEIN YELLOW-LIKE PROTEIN"/>
    <property type="match status" value="1"/>
</dbReference>
<name>A0ABT3ZKQ8_9BURK</name>
<dbReference type="Gene3D" id="2.120.10.30">
    <property type="entry name" value="TolB, C-terminal domain"/>
    <property type="match status" value="1"/>
</dbReference>
<dbReference type="SUPFAM" id="SSF63829">
    <property type="entry name" value="Calcium-dependent phosphotriesterase"/>
    <property type="match status" value="1"/>
</dbReference>
<evidence type="ECO:0000313" key="4">
    <source>
        <dbReference type="EMBL" id="MCY0386525.1"/>
    </source>
</evidence>
<feature type="chain" id="PRO_5045603576" description="Major royal jelly protein" evidence="3">
    <location>
        <begin position="23"/>
        <end position="376"/>
    </location>
</feature>
<keyword evidence="5" id="KW-1185">Reference proteome</keyword>
<feature type="signal peptide" evidence="3">
    <location>
        <begin position="1"/>
        <end position="22"/>
    </location>
</feature>
<dbReference type="Proteomes" id="UP001082899">
    <property type="component" value="Unassembled WGS sequence"/>
</dbReference>
<accession>A0ABT3ZKQ8</accession>
<dbReference type="RefSeq" id="WP_267845986.1">
    <property type="nucleotide sequence ID" value="NZ_JAPMXC010000001.1"/>
</dbReference>
<evidence type="ECO:0000256" key="3">
    <source>
        <dbReference type="SAM" id="SignalP"/>
    </source>
</evidence>
<evidence type="ECO:0008006" key="6">
    <source>
        <dbReference type="Google" id="ProtNLM"/>
    </source>
</evidence>
<gene>
    <name evidence="4" type="ORF">OVY01_04590</name>
</gene>
<dbReference type="Pfam" id="PF03022">
    <property type="entry name" value="MRJP"/>
    <property type="match status" value="1"/>
</dbReference>